<dbReference type="Gene3D" id="3.40.1190.20">
    <property type="match status" value="1"/>
</dbReference>
<protein>
    <submittedName>
        <fullName evidence="4">Carbohydrate kinase family protein</fullName>
    </submittedName>
</protein>
<dbReference type="OrthoDB" id="9808601at2"/>
<sequence>MSATAGTPAARVVVVGPTSWNTNVLLDTLPEPRPHTVHARSARDTLGGTSAGKVLHLADLGIPVTCVTVLGDDDPAARIRTALTHPGVELLVEVVSGPSERHINLMTDRGERVSLYLSTPEPPPTPVPSAVATAIAAATDVVLDLAQRTVDLLSSDVPRQARARGTRTWTDLHDYDGSATFHRPFLAAADHVFLNADGLGDPLPFLHACVRSGARLAVCTLGADGAVAVDAGGREHRVAATPTEVVDTNGAGDAFLAGYLAAAVGGADVPEALKAATRQAVRALASVHLSPLLDDPSAGRSGA</sequence>
<dbReference type="AlphaFoldDB" id="A0A4V1ZHP7"/>
<dbReference type="PANTHER" id="PTHR10584">
    <property type="entry name" value="SUGAR KINASE"/>
    <property type="match status" value="1"/>
</dbReference>
<dbReference type="InterPro" id="IPR002173">
    <property type="entry name" value="Carboh/pur_kinase_PfkB_CS"/>
</dbReference>
<dbReference type="InterPro" id="IPR029056">
    <property type="entry name" value="Ribokinase-like"/>
</dbReference>
<dbReference type="Proteomes" id="UP000293764">
    <property type="component" value="Unassembled WGS sequence"/>
</dbReference>
<dbReference type="PANTHER" id="PTHR10584:SF166">
    <property type="entry name" value="RIBOKINASE"/>
    <property type="match status" value="1"/>
</dbReference>
<feature type="domain" description="Carbohydrate kinase PfkB" evidence="3">
    <location>
        <begin position="11"/>
        <end position="280"/>
    </location>
</feature>
<dbReference type="RefSeq" id="WP_130100774.1">
    <property type="nucleotide sequence ID" value="NZ_SDWW01000002.1"/>
</dbReference>
<evidence type="ECO:0000313" key="5">
    <source>
        <dbReference type="Proteomes" id="UP000293764"/>
    </source>
</evidence>
<keyword evidence="5" id="KW-1185">Reference proteome</keyword>
<keyword evidence="2 4" id="KW-0418">Kinase</keyword>
<evidence type="ECO:0000313" key="4">
    <source>
        <dbReference type="EMBL" id="RYV52784.1"/>
    </source>
</evidence>
<name>A0A4V1ZHP7_9MICO</name>
<gene>
    <name evidence="4" type="ORF">EUA98_00815</name>
</gene>
<accession>A0A4V1ZHP7</accession>
<evidence type="ECO:0000256" key="1">
    <source>
        <dbReference type="ARBA" id="ARBA00022679"/>
    </source>
</evidence>
<dbReference type="InterPro" id="IPR011611">
    <property type="entry name" value="PfkB_dom"/>
</dbReference>
<dbReference type="GO" id="GO:0016301">
    <property type="term" value="F:kinase activity"/>
    <property type="evidence" value="ECO:0007669"/>
    <property type="project" value="UniProtKB-KW"/>
</dbReference>
<dbReference type="SUPFAM" id="SSF53613">
    <property type="entry name" value="Ribokinase-like"/>
    <property type="match status" value="1"/>
</dbReference>
<dbReference type="Pfam" id="PF00294">
    <property type="entry name" value="PfkB"/>
    <property type="match status" value="1"/>
</dbReference>
<reference evidence="4 5" key="1">
    <citation type="submission" date="2019-01" db="EMBL/GenBank/DDBJ databases">
        <title>Novel species of Cellulomonas.</title>
        <authorList>
            <person name="Liu Q."/>
            <person name="Xin Y.-H."/>
        </authorList>
    </citation>
    <scope>NUCLEOTIDE SEQUENCE [LARGE SCALE GENOMIC DNA]</scope>
    <source>
        <strain evidence="4 5">HLT2-17</strain>
    </source>
</reference>
<dbReference type="PROSITE" id="PS00584">
    <property type="entry name" value="PFKB_KINASES_2"/>
    <property type="match status" value="1"/>
</dbReference>
<comment type="caution">
    <text evidence="4">The sequence shown here is derived from an EMBL/GenBank/DDBJ whole genome shotgun (WGS) entry which is preliminary data.</text>
</comment>
<organism evidence="4 5">
    <name type="scientific">Pengzhenrongella frigida</name>
    <dbReference type="NCBI Taxonomy" id="1259133"/>
    <lineage>
        <taxon>Bacteria</taxon>
        <taxon>Bacillati</taxon>
        <taxon>Actinomycetota</taxon>
        <taxon>Actinomycetes</taxon>
        <taxon>Micrococcales</taxon>
        <taxon>Pengzhenrongella</taxon>
    </lineage>
</organism>
<evidence type="ECO:0000256" key="2">
    <source>
        <dbReference type="ARBA" id="ARBA00022777"/>
    </source>
</evidence>
<keyword evidence="1" id="KW-0808">Transferase</keyword>
<proteinExistence type="predicted"/>
<evidence type="ECO:0000259" key="3">
    <source>
        <dbReference type="Pfam" id="PF00294"/>
    </source>
</evidence>
<dbReference type="EMBL" id="SDWW01000002">
    <property type="protein sequence ID" value="RYV52784.1"/>
    <property type="molecule type" value="Genomic_DNA"/>
</dbReference>